<proteinExistence type="predicted"/>
<keyword evidence="4" id="KW-1185">Reference proteome</keyword>
<evidence type="ECO:0000313" key="4">
    <source>
        <dbReference type="Proteomes" id="UP000735302"/>
    </source>
</evidence>
<dbReference type="Proteomes" id="UP000735302">
    <property type="component" value="Unassembled WGS sequence"/>
</dbReference>
<evidence type="ECO:0000313" key="3">
    <source>
        <dbReference type="EMBL" id="GFO24802.1"/>
    </source>
</evidence>
<dbReference type="EMBL" id="BLXT01005648">
    <property type="protein sequence ID" value="GFO24802.1"/>
    <property type="molecule type" value="Genomic_DNA"/>
</dbReference>
<dbReference type="Gene3D" id="2.40.128.20">
    <property type="match status" value="1"/>
</dbReference>
<comment type="caution">
    <text evidence="3">The sequence shown here is derived from an EMBL/GenBank/DDBJ whole genome shotgun (WGS) entry which is preliminary data.</text>
</comment>
<dbReference type="GO" id="GO:0008289">
    <property type="term" value="F:lipid binding"/>
    <property type="evidence" value="ECO:0007669"/>
    <property type="project" value="UniProtKB-KW"/>
</dbReference>
<evidence type="ECO:0000259" key="2">
    <source>
        <dbReference type="Pfam" id="PF00061"/>
    </source>
</evidence>
<reference evidence="3 4" key="1">
    <citation type="journal article" date="2021" name="Elife">
        <title>Chloroplast acquisition without the gene transfer in kleptoplastic sea slugs, Plakobranchus ocellatus.</title>
        <authorList>
            <person name="Maeda T."/>
            <person name="Takahashi S."/>
            <person name="Yoshida T."/>
            <person name="Shimamura S."/>
            <person name="Takaki Y."/>
            <person name="Nagai Y."/>
            <person name="Toyoda A."/>
            <person name="Suzuki Y."/>
            <person name="Arimoto A."/>
            <person name="Ishii H."/>
            <person name="Satoh N."/>
            <person name="Nishiyama T."/>
            <person name="Hasebe M."/>
            <person name="Maruyama T."/>
            <person name="Minagawa J."/>
            <person name="Obokata J."/>
            <person name="Shigenobu S."/>
        </authorList>
    </citation>
    <scope>NUCLEOTIDE SEQUENCE [LARGE SCALE GENOMIC DNA]</scope>
</reference>
<keyword evidence="1" id="KW-0446">Lipid-binding</keyword>
<dbReference type="Pfam" id="PF00061">
    <property type="entry name" value="Lipocalin"/>
    <property type="match status" value="1"/>
</dbReference>
<sequence length="130" mass="13936">MKLQVGGILPGSVTPILALELNSHGTVLGYTVADSLTGVNILTFCHQNIPSDVTPNDRPNYIIQETDYTSYSVVYSCQQLGSANIQTAWILTREAGVAPPNLAELESNLEAAGVDVSHFFVVGQTDCPDR</sequence>
<accession>A0AAV4C0B6</accession>
<organism evidence="3 4">
    <name type="scientific">Plakobranchus ocellatus</name>
    <dbReference type="NCBI Taxonomy" id="259542"/>
    <lineage>
        <taxon>Eukaryota</taxon>
        <taxon>Metazoa</taxon>
        <taxon>Spiralia</taxon>
        <taxon>Lophotrochozoa</taxon>
        <taxon>Mollusca</taxon>
        <taxon>Gastropoda</taxon>
        <taxon>Heterobranchia</taxon>
        <taxon>Euthyneura</taxon>
        <taxon>Panpulmonata</taxon>
        <taxon>Sacoglossa</taxon>
        <taxon>Placobranchoidea</taxon>
        <taxon>Plakobranchidae</taxon>
        <taxon>Plakobranchus</taxon>
    </lineage>
</organism>
<name>A0AAV4C0B6_9GAST</name>
<dbReference type="InterPro" id="IPR012674">
    <property type="entry name" value="Calycin"/>
</dbReference>
<protein>
    <submittedName>
        <fullName evidence="3">Apolipoprotein d</fullName>
    </submittedName>
</protein>
<dbReference type="AlphaFoldDB" id="A0AAV4C0B6"/>
<dbReference type="SUPFAM" id="SSF50814">
    <property type="entry name" value="Lipocalins"/>
    <property type="match status" value="1"/>
</dbReference>
<feature type="domain" description="Lipocalin/cytosolic fatty-acid binding" evidence="2">
    <location>
        <begin position="54"/>
        <end position="126"/>
    </location>
</feature>
<dbReference type="InterPro" id="IPR000566">
    <property type="entry name" value="Lipocln_cytosolic_FA-bd_dom"/>
</dbReference>
<evidence type="ECO:0000256" key="1">
    <source>
        <dbReference type="ARBA" id="ARBA00023121"/>
    </source>
</evidence>
<gene>
    <name evidence="3" type="ORF">PoB_005130700</name>
</gene>